<organism evidence="2 3">
    <name type="scientific">Rotaria magnacalcarata</name>
    <dbReference type="NCBI Taxonomy" id="392030"/>
    <lineage>
        <taxon>Eukaryota</taxon>
        <taxon>Metazoa</taxon>
        <taxon>Spiralia</taxon>
        <taxon>Gnathifera</taxon>
        <taxon>Rotifera</taxon>
        <taxon>Eurotatoria</taxon>
        <taxon>Bdelloidea</taxon>
        <taxon>Philodinida</taxon>
        <taxon>Philodinidae</taxon>
        <taxon>Rotaria</taxon>
    </lineage>
</organism>
<accession>A0A8S3JV47</accession>
<evidence type="ECO:0000313" key="3">
    <source>
        <dbReference type="Proteomes" id="UP000681720"/>
    </source>
</evidence>
<sequence length="37" mass="4120">MPTHVDVPKHASSSMKRSLSTWNDELGSRTIQGHSIQ</sequence>
<dbReference type="Proteomes" id="UP000681720">
    <property type="component" value="Unassembled WGS sequence"/>
</dbReference>
<gene>
    <name evidence="2" type="ORF">GIL414_LOCUS85116</name>
</gene>
<reference evidence="2" key="1">
    <citation type="submission" date="2021-02" db="EMBL/GenBank/DDBJ databases">
        <authorList>
            <person name="Nowell W R."/>
        </authorList>
    </citation>
    <scope>NUCLEOTIDE SEQUENCE</scope>
</reference>
<feature type="compositionally biased region" description="Polar residues" evidence="1">
    <location>
        <begin position="11"/>
        <end position="37"/>
    </location>
</feature>
<proteinExistence type="predicted"/>
<dbReference type="EMBL" id="CAJOBJ010369033">
    <property type="protein sequence ID" value="CAF5222526.1"/>
    <property type="molecule type" value="Genomic_DNA"/>
</dbReference>
<evidence type="ECO:0000256" key="1">
    <source>
        <dbReference type="SAM" id="MobiDB-lite"/>
    </source>
</evidence>
<name>A0A8S3JV47_9BILA</name>
<comment type="caution">
    <text evidence="2">The sequence shown here is derived from an EMBL/GenBank/DDBJ whole genome shotgun (WGS) entry which is preliminary data.</text>
</comment>
<feature type="region of interest" description="Disordered" evidence="1">
    <location>
        <begin position="1"/>
        <end position="37"/>
    </location>
</feature>
<dbReference type="AlphaFoldDB" id="A0A8S3JV47"/>
<evidence type="ECO:0000313" key="2">
    <source>
        <dbReference type="EMBL" id="CAF5222526.1"/>
    </source>
</evidence>
<feature type="non-terminal residue" evidence="2">
    <location>
        <position position="37"/>
    </location>
</feature>
<protein>
    <submittedName>
        <fullName evidence="2">Uncharacterized protein</fullName>
    </submittedName>
</protein>